<name>D2QDP5_SPILD</name>
<protein>
    <recommendedName>
        <fullName evidence="3">Arabinogalactan endo-beta-1,4-galactanase</fullName>
    </recommendedName>
</protein>
<reference evidence="1 2" key="1">
    <citation type="journal article" date="2010" name="Stand. Genomic Sci.">
        <title>Complete genome sequence of Spirosoma linguale type strain (1).</title>
        <authorList>
            <person name="Lail K."/>
            <person name="Sikorski J."/>
            <person name="Saunders E."/>
            <person name="Lapidus A."/>
            <person name="Glavina Del Rio T."/>
            <person name="Copeland A."/>
            <person name="Tice H."/>
            <person name="Cheng J.-F."/>
            <person name="Lucas S."/>
            <person name="Nolan M."/>
            <person name="Bruce D."/>
            <person name="Goodwin L."/>
            <person name="Pitluck S."/>
            <person name="Ivanova N."/>
            <person name="Mavromatis K."/>
            <person name="Ovchinnikova G."/>
            <person name="Pati A."/>
            <person name="Chen A."/>
            <person name="Palaniappan K."/>
            <person name="Land M."/>
            <person name="Hauser L."/>
            <person name="Chang Y.-J."/>
            <person name="Jeffries C.D."/>
            <person name="Chain P."/>
            <person name="Brettin T."/>
            <person name="Detter J.C."/>
            <person name="Schuetze A."/>
            <person name="Rohde M."/>
            <person name="Tindall B.J."/>
            <person name="Goeker M."/>
            <person name="Bristow J."/>
            <person name="Eisen J.A."/>
            <person name="Markowitz V."/>
            <person name="Hugenholtz P."/>
            <person name="Kyrpides N.C."/>
            <person name="Klenk H.-P."/>
            <person name="Chen F."/>
        </authorList>
    </citation>
    <scope>NUCLEOTIDE SEQUENCE [LARGE SCALE GENOMIC DNA]</scope>
    <source>
        <strain evidence="2">ATCC 33905 / DSM 74 / LMG 10896 / Claus 1</strain>
    </source>
</reference>
<dbReference type="HOGENOM" id="CLU_046661_0_0_10"/>
<dbReference type="STRING" id="504472.Slin_2147"/>
<keyword evidence="2" id="KW-1185">Reference proteome</keyword>
<evidence type="ECO:0000313" key="2">
    <source>
        <dbReference type="Proteomes" id="UP000002028"/>
    </source>
</evidence>
<organism evidence="1 2">
    <name type="scientific">Spirosoma linguale (strain ATCC 33905 / DSM 74 / LMG 10896 / Claus 1)</name>
    <dbReference type="NCBI Taxonomy" id="504472"/>
    <lineage>
        <taxon>Bacteria</taxon>
        <taxon>Pseudomonadati</taxon>
        <taxon>Bacteroidota</taxon>
        <taxon>Cytophagia</taxon>
        <taxon>Cytophagales</taxon>
        <taxon>Cytophagaceae</taxon>
        <taxon>Spirosoma</taxon>
    </lineage>
</organism>
<dbReference type="eggNOG" id="COG2723">
    <property type="taxonomic scope" value="Bacteria"/>
</dbReference>
<evidence type="ECO:0000313" key="1">
    <source>
        <dbReference type="EMBL" id="ADB38175.1"/>
    </source>
</evidence>
<dbReference type="Proteomes" id="UP000002028">
    <property type="component" value="Chromosome"/>
</dbReference>
<gene>
    <name evidence="1" type="ordered locus">Slin_2147</name>
</gene>
<dbReference type="InterPro" id="IPR017853">
    <property type="entry name" value="GH"/>
</dbReference>
<dbReference type="AlphaFoldDB" id="D2QDP5"/>
<sequence>MRVMEQNPFLFGIYLGGVAGIDNEVGLTVSKADKPGAICQALDTLQGEKNLFIVRNYLHFKGVPQIDSVNEAVQNAHQYCGPNRKLDLVLCFQTTVYSSSIWQQFIHQVLDYYGPVLHSIQIAEEPNMYQFPGDGTFPQISQVIVDGVIFAKQEIRKRGLPIQVGFNAVPCFDKADPFWNSLRQLLDASFLDSLDYVGLDFFPDVFRPINPDSQEGDIHKMVEGLLHHFRDVNLKTTGIDQTISIRITEHGWPTGPTRSPERQAYLLNTIIRGIYACRTELNITHYELFSLRDADSENPNLFYQFGLLQDDYSAKPAFYTYQQLIEELSS</sequence>
<proteinExistence type="predicted"/>
<dbReference type="Gene3D" id="3.20.20.80">
    <property type="entry name" value="Glycosidases"/>
    <property type="match status" value="1"/>
</dbReference>
<dbReference type="EMBL" id="CP001769">
    <property type="protein sequence ID" value="ADB38175.1"/>
    <property type="molecule type" value="Genomic_DNA"/>
</dbReference>
<accession>D2QDP5</accession>
<dbReference type="SUPFAM" id="SSF51445">
    <property type="entry name" value="(Trans)glycosidases"/>
    <property type="match status" value="1"/>
</dbReference>
<evidence type="ECO:0008006" key="3">
    <source>
        <dbReference type="Google" id="ProtNLM"/>
    </source>
</evidence>
<dbReference type="KEGG" id="sli:Slin_2147"/>